<accession>A0A9W9ZB60</accession>
<sequence length="100" mass="10922">MGTSPVSMPQIIQSFGKSSLLSAKKNALSVKPNAQTITIAMELPLDRNNTVVPQRVDDCNVSLDAHNTQSVHDNHRAGHGKKAFQLQKMLFSVLPRDNVS</sequence>
<keyword evidence="2" id="KW-1185">Reference proteome</keyword>
<dbReference type="AlphaFoldDB" id="A0A9W9ZB60"/>
<organism evidence="1 2">
    <name type="scientific">Desmophyllum pertusum</name>
    <dbReference type="NCBI Taxonomy" id="174260"/>
    <lineage>
        <taxon>Eukaryota</taxon>
        <taxon>Metazoa</taxon>
        <taxon>Cnidaria</taxon>
        <taxon>Anthozoa</taxon>
        <taxon>Hexacorallia</taxon>
        <taxon>Scleractinia</taxon>
        <taxon>Caryophylliina</taxon>
        <taxon>Caryophylliidae</taxon>
        <taxon>Desmophyllum</taxon>
    </lineage>
</organism>
<name>A0A9W9ZB60_9CNID</name>
<evidence type="ECO:0000313" key="1">
    <source>
        <dbReference type="EMBL" id="KAJ7378246.1"/>
    </source>
</evidence>
<dbReference type="Proteomes" id="UP001163046">
    <property type="component" value="Unassembled WGS sequence"/>
</dbReference>
<reference evidence="1" key="1">
    <citation type="submission" date="2023-01" db="EMBL/GenBank/DDBJ databases">
        <title>Genome assembly of the deep-sea coral Lophelia pertusa.</title>
        <authorList>
            <person name="Herrera S."/>
            <person name="Cordes E."/>
        </authorList>
    </citation>
    <scope>NUCLEOTIDE SEQUENCE</scope>
    <source>
        <strain evidence="1">USNM1676648</strain>
        <tissue evidence="1">Polyp</tissue>
    </source>
</reference>
<protein>
    <submittedName>
        <fullName evidence="1">Uncharacterized protein</fullName>
    </submittedName>
</protein>
<gene>
    <name evidence="1" type="ORF">OS493_024195</name>
</gene>
<comment type="caution">
    <text evidence="1">The sequence shown here is derived from an EMBL/GenBank/DDBJ whole genome shotgun (WGS) entry which is preliminary data.</text>
</comment>
<evidence type="ECO:0000313" key="2">
    <source>
        <dbReference type="Proteomes" id="UP001163046"/>
    </source>
</evidence>
<dbReference type="EMBL" id="MU826368">
    <property type="protein sequence ID" value="KAJ7378246.1"/>
    <property type="molecule type" value="Genomic_DNA"/>
</dbReference>
<proteinExistence type="predicted"/>